<comment type="caution">
    <text evidence="1">The sequence shown here is derived from an EMBL/GenBank/DDBJ whole genome shotgun (WGS) entry which is preliminary data.</text>
</comment>
<dbReference type="Proteomes" id="UP000294850">
    <property type="component" value="Unassembled WGS sequence"/>
</dbReference>
<keyword evidence="2" id="KW-1185">Reference proteome</keyword>
<evidence type="ECO:0000313" key="1">
    <source>
        <dbReference type="EMBL" id="TDE14449.1"/>
    </source>
</evidence>
<name>A0A4R5DK99_9BACT</name>
<dbReference type="OrthoDB" id="738440at2"/>
<protein>
    <submittedName>
        <fullName evidence="1">DUF4374 domain-containing protein</fullName>
    </submittedName>
</protein>
<accession>A0A4R5DK99</accession>
<proteinExistence type="predicted"/>
<gene>
    <name evidence="1" type="ORF">E0F88_14705</name>
</gene>
<dbReference type="AlphaFoldDB" id="A0A4R5DK99"/>
<dbReference type="EMBL" id="SMFL01000005">
    <property type="protein sequence ID" value="TDE14449.1"/>
    <property type="molecule type" value="Genomic_DNA"/>
</dbReference>
<reference evidence="1 2" key="1">
    <citation type="submission" date="2019-03" db="EMBL/GenBank/DDBJ databases">
        <title>Dyadobacter AR-3-6 sp. nov., isolated from arctic soil.</title>
        <authorList>
            <person name="Chaudhary D.K."/>
        </authorList>
    </citation>
    <scope>NUCLEOTIDE SEQUENCE [LARGE SCALE GENOMIC DNA]</scope>
    <source>
        <strain evidence="1 2">AR-3-6</strain>
    </source>
</reference>
<sequence>MNLLMTTSSCKSRGELFMPKSAILFSKTFNFNTFFSIIMFKTIQKFSISAAIFLAAVYGMSACKSDSESGPDVEPEVSNYVLYGATGTPAANYMLRTKNLATGTISSVGNGIELTGKLRDMRWVIRKNREFYNLDDAAKKLSKYKLEDNAFTTVSEIPFTHFTYLIWSQWLDDNTLLLGGNSEDGQTTKYVIVNTATFTITKTGDFALPKPTKGKMITACAGIIKDAKLHLTYSYTDDEYTNGSYSSDTSYLAVMDYPSLANLKLSKDTRSAFPGTARAGAESAFVYNNDIYIVTSPIAWNGDNTVKPTGIYRIKNGETTFDKDYFFNLSKLSNNNDPDGLLYLGDGKIFARNYRDENVTTWADWSKPIVEYMFIDLAKQTIKKMDLPLSYGASTTYVYENNKIYFQVKTDADGVYIYEYNVAADKLTKGLKVDGLSTVTGLFKLTE</sequence>
<organism evidence="1 2">
    <name type="scientific">Dyadobacter psychrotolerans</name>
    <dbReference type="NCBI Taxonomy" id="2541721"/>
    <lineage>
        <taxon>Bacteria</taxon>
        <taxon>Pseudomonadati</taxon>
        <taxon>Bacteroidota</taxon>
        <taxon>Cytophagia</taxon>
        <taxon>Cytophagales</taxon>
        <taxon>Spirosomataceae</taxon>
        <taxon>Dyadobacter</taxon>
    </lineage>
</organism>
<evidence type="ECO:0000313" key="2">
    <source>
        <dbReference type="Proteomes" id="UP000294850"/>
    </source>
</evidence>